<dbReference type="EMBL" id="CAJZBQ010000021">
    <property type="protein sequence ID" value="CAG9318634.1"/>
    <property type="molecule type" value="Genomic_DNA"/>
</dbReference>
<dbReference type="Pfam" id="PF00498">
    <property type="entry name" value="FHA"/>
    <property type="match status" value="1"/>
</dbReference>
<protein>
    <recommendedName>
        <fullName evidence="1">FHA domain-containing protein</fullName>
    </recommendedName>
</protein>
<dbReference type="PROSITE" id="PS50006">
    <property type="entry name" value="FHA_DOMAIN"/>
    <property type="match status" value="1"/>
</dbReference>
<evidence type="ECO:0000313" key="3">
    <source>
        <dbReference type="Proteomes" id="UP001162131"/>
    </source>
</evidence>
<gene>
    <name evidence="2" type="ORF">BSTOLATCC_MIC22006</name>
</gene>
<comment type="caution">
    <text evidence="2">The sequence shown here is derived from an EMBL/GenBank/DDBJ whole genome shotgun (WGS) entry which is preliminary data.</text>
</comment>
<dbReference type="SUPFAM" id="SSF49879">
    <property type="entry name" value="SMAD/FHA domain"/>
    <property type="match status" value="1"/>
</dbReference>
<dbReference type="AlphaFoldDB" id="A0AAU9IVT1"/>
<sequence length="432" mass="49546">MAEELCGIISCILNELSSKDLGDKSNARKRKTREFIKASSESLSRNANPILQNLFTIVIDLANSGGSNDTQLIRVFSLLAAFVTRNELISRIDEFEDFEKGHGQSFGDFERGFVEPRKKAGAANIDFERNFKSESDESIIQEFPKSLKPQKYVQPPQRQQAESWQNYSPKGDMKEYNYDIPKLDVTQSDVIGPYKSNRPQLVDEPTGTVQCWKITVNGCPEDLRQYVEAHNQFLFFLKGEWPKCIGRELEGYPRPELPIPGLDSILGFELENNNLVLYESASKYGTCKVQIHETIITNFEKILMGVSIFEFQIGTDDELIIKVTTPNFPNSELSIEPTEAAQLIGRSHKNRLCFHYDQKMSKVHASISFKNDKWILQDRGSRNKTWKFLHTSETLGKRKNSRKVMLDLSSDSNPCQFSYNEIYFYCEKTHTH</sequence>
<evidence type="ECO:0000259" key="1">
    <source>
        <dbReference type="PROSITE" id="PS50006"/>
    </source>
</evidence>
<dbReference type="CDD" id="cd00060">
    <property type="entry name" value="FHA"/>
    <property type="match status" value="1"/>
</dbReference>
<feature type="domain" description="FHA" evidence="1">
    <location>
        <begin position="342"/>
        <end position="386"/>
    </location>
</feature>
<proteinExistence type="predicted"/>
<dbReference type="Proteomes" id="UP001162131">
    <property type="component" value="Unassembled WGS sequence"/>
</dbReference>
<reference evidence="2" key="1">
    <citation type="submission" date="2021-09" db="EMBL/GenBank/DDBJ databases">
        <authorList>
            <consortium name="AG Swart"/>
            <person name="Singh M."/>
            <person name="Singh A."/>
            <person name="Seah K."/>
            <person name="Emmerich C."/>
        </authorList>
    </citation>
    <scope>NUCLEOTIDE SEQUENCE</scope>
    <source>
        <strain evidence="2">ATCC30299</strain>
    </source>
</reference>
<organism evidence="2 3">
    <name type="scientific">Blepharisma stoltei</name>
    <dbReference type="NCBI Taxonomy" id="1481888"/>
    <lineage>
        <taxon>Eukaryota</taxon>
        <taxon>Sar</taxon>
        <taxon>Alveolata</taxon>
        <taxon>Ciliophora</taxon>
        <taxon>Postciliodesmatophora</taxon>
        <taxon>Heterotrichea</taxon>
        <taxon>Heterotrichida</taxon>
        <taxon>Blepharismidae</taxon>
        <taxon>Blepharisma</taxon>
    </lineage>
</organism>
<dbReference type="InterPro" id="IPR008984">
    <property type="entry name" value="SMAD_FHA_dom_sf"/>
</dbReference>
<name>A0AAU9IVT1_9CILI</name>
<dbReference type="InterPro" id="IPR000253">
    <property type="entry name" value="FHA_dom"/>
</dbReference>
<keyword evidence="3" id="KW-1185">Reference proteome</keyword>
<dbReference type="Gene3D" id="2.60.200.20">
    <property type="match status" value="1"/>
</dbReference>
<evidence type="ECO:0000313" key="2">
    <source>
        <dbReference type="EMBL" id="CAG9318634.1"/>
    </source>
</evidence>
<accession>A0AAU9IVT1</accession>